<sequence>MVVLILSNSATSEQESNENYSADDDHNNVTMDSSEYSSAEGHRWLLHRKRSRRVTCNKFPIICHAKGSPGPICCKKKCVNVLKDWQNCGKCGKKCKYNEICCKGQYVNPSFNAKHCGGCNNRCGNGEFCVLVTHSINAIFAGIAPVVASAAMPFIESNLDALSPAANLGELALPLACAAVVVVRRQKDAFVVAASGGGAVLDVANLLVFVAVIGGSGVSNSLLEETTYPFETTRLWQYGWFGLWECG</sequence>
<evidence type="ECO:0000256" key="3">
    <source>
        <dbReference type="SAM" id="Phobius"/>
    </source>
</evidence>
<reference evidence="4" key="1">
    <citation type="submission" date="2019-09" db="EMBL/GenBank/DDBJ databases">
        <title>Draft genome information of white flower Hibiscus syriacus.</title>
        <authorList>
            <person name="Kim Y.-M."/>
        </authorList>
    </citation>
    <scope>NUCLEOTIDE SEQUENCE [LARGE SCALE GENOMIC DNA]</scope>
    <source>
        <strain evidence="4">YM2019G1</strain>
    </source>
</reference>
<dbReference type="EMBL" id="VEPZ02001788">
    <property type="protein sequence ID" value="KAE8654220.1"/>
    <property type="molecule type" value="Genomic_DNA"/>
</dbReference>
<keyword evidence="5" id="KW-1185">Reference proteome</keyword>
<dbReference type="Pfam" id="PF04885">
    <property type="entry name" value="Stig1"/>
    <property type="match status" value="1"/>
</dbReference>
<name>A0A6A2WLJ2_HIBSY</name>
<feature type="transmembrane region" description="Helical" evidence="3">
    <location>
        <begin position="161"/>
        <end position="183"/>
    </location>
</feature>
<keyword evidence="3" id="KW-0472">Membrane</keyword>
<comment type="caution">
    <text evidence="4">The sequence shown here is derived from an EMBL/GenBank/DDBJ whole genome shotgun (WGS) entry which is preliminary data.</text>
</comment>
<accession>A0A6A2WLJ2</accession>
<dbReference type="Proteomes" id="UP000436088">
    <property type="component" value="Unassembled WGS sequence"/>
</dbReference>
<evidence type="ECO:0000313" key="4">
    <source>
        <dbReference type="EMBL" id="KAE8654220.1"/>
    </source>
</evidence>
<keyword evidence="3" id="KW-0812">Transmembrane</keyword>
<dbReference type="InterPro" id="IPR006969">
    <property type="entry name" value="Stig-like"/>
</dbReference>
<keyword evidence="2" id="KW-0732">Signal</keyword>
<organism evidence="4 5">
    <name type="scientific">Hibiscus syriacus</name>
    <name type="common">Rose of Sharon</name>
    <dbReference type="NCBI Taxonomy" id="106335"/>
    <lineage>
        <taxon>Eukaryota</taxon>
        <taxon>Viridiplantae</taxon>
        <taxon>Streptophyta</taxon>
        <taxon>Embryophyta</taxon>
        <taxon>Tracheophyta</taxon>
        <taxon>Spermatophyta</taxon>
        <taxon>Magnoliopsida</taxon>
        <taxon>eudicotyledons</taxon>
        <taxon>Gunneridae</taxon>
        <taxon>Pentapetalae</taxon>
        <taxon>rosids</taxon>
        <taxon>malvids</taxon>
        <taxon>Malvales</taxon>
        <taxon>Malvaceae</taxon>
        <taxon>Malvoideae</taxon>
        <taxon>Hibiscus</taxon>
    </lineage>
</organism>
<dbReference type="AlphaFoldDB" id="A0A6A2WLJ2"/>
<proteinExistence type="inferred from homology"/>
<protein>
    <submittedName>
        <fullName evidence="4">Dopamine beta-monooxygenase</fullName>
    </submittedName>
</protein>
<gene>
    <name evidence="4" type="ORF">F3Y22_tig00117056pilonHSYRG01147</name>
</gene>
<dbReference type="PANTHER" id="PTHR33227:SF15">
    <property type="entry name" value="STIGMA-SPECIFIC STIG1-LIKE PROTEIN 1"/>
    <property type="match status" value="1"/>
</dbReference>
<evidence type="ECO:0000313" key="5">
    <source>
        <dbReference type="Proteomes" id="UP000436088"/>
    </source>
</evidence>
<evidence type="ECO:0000256" key="2">
    <source>
        <dbReference type="ARBA" id="ARBA00022729"/>
    </source>
</evidence>
<comment type="similarity">
    <text evidence="1">Belongs to the STIG1 family.</text>
</comment>
<dbReference type="GO" id="GO:0004497">
    <property type="term" value="F:monooxygenase activity"/>
    <property type="evidence" value="ECO:0007669"/>
    <property type="project" value="UniProtKB-KW"/>
</dbReference>
<keyword evidence="3" id="KW-1133">Transmembrane helix</keyword>
<dbReference type="PANTHER" id="PTHR33227">
    <property type="entry name" value="STIGMA-SPECIFIC STIG1-LIKE PROTEIN 3"/>
    <property type="match status" value="1"/>
</dbReference>
<feature type="transmembrane region" description="Helical" evidence="3">
    <location>
        <begin position="136"/>
        <end position="155"/>
    </location>
</feature>
<evidence type="ECO:0000256" key="1">
    <source>
        <dbReference type="ARBA" id="ARBA00006010"/>
    </source>
</evidence>
<feature type="transmembrane region" description="Helical" evidence="3">
    <location>
        <begin position="190"/>
        <end position="213"/>
    </location>
</feature>